<keyword evidence="3 6" id="KW-0812">Transmembrane</keyword>
<keyword evidence="9" id="KW-1185">Reference proteome</keyword>
<proteinExistence type="predicted"/>
<dbReference type="Gene3D" id="1.20.1250.20">
    <property type="entry name" value="MFS general substrate transporter like domains"/>
    <property type="match status" value="2"/>
</dbReference>
<comment type="caution">
    <text evidence="8">The sequence shown here is derived from an EMBL/GenBank/DDBJ whole genome shotgun (WGS) entry which is preliminary data.</text>
</comment>
<evidence type="ECO:0000313" key="8">
    <source>
        <dbReference type="EMBL" id="THF73173.1"/>
    </source>
</evidence>
<dbReference type="PANTHER" id="PTHR23526:SF2">
    <property type="entry name" value="MAJOR FACILITATOR SUPERFAMILY (MFS) PROFILE DOMAIN-CONTAINING PROTEIN"/>
    <property type="match status" value="1"/>
</dbReference>
<evidence type="ECO:0000259" key="7">
    <source>
        <dbReference type="PROSITE" id="PS50850"/>
    </source>
</evidence>
<feature type="transmembrane region" description="Helical" evidence="6">
    <location>
        <begin position="35"/>
        <end position="58"/>
    </location>
</feature>
<evidence type="ECO:0000313" key="9">
    <source>
        <dbReference type="Proteomes" id="UP000310636"/>
    </source>
</evidence>
<feature type="transmembrane region" description="Helical" evidence="6">
    <location>
        <begin position="304"/>
        <end position="322"/>
    </location>
</feature>
<protein>
    <submittedName>
        <fullName evidence="8">MFS transporter</fullName>
    </submittedName>
</protein>
<dbReference type="InterPro" id="IPR011701">
    <property type="entry name" value="MFS"/>
</dbReference>
<feature type="transmembrane region" description="Helical" evidence="6">
    <location>
        <begin position="93"/>
        <end position="116"/>
    </location>
</feature>
<dbReference type="GO" id="GO:0005886">
    <property type="term" value="C:plasma membrane"/>
    <property type="evidence" value="ECO:0007669"/>
    <property type="project" value="UniProtKB-SubCell"/>
</dbReference>
<evidence type="ECO:0000256" key="3">
    <source>
        <dbReference type="ARBA" id="ARBA00022692"/>
    </source>
</evidence>
<feature type="transmembrane region" description="Helical" evidence="6">
    <location>
        <begin position="160"/>
        <end position="182"/>
    </location>
</feature>
<accession>A0A4S4BFP5</accession>
<organism evidence="8 9">
    <name type="scientific">Cohnella fermenti</name>
    <dbReference type="NCBI Taxonomy" id="2565925"/>
    <lineage>
        <taxon>Bacteria</taxon>
        <taxon>Bacillati</taxon>
        <taxon>Bacillota</taxon>
        <taxon>Bacilli</taxon>
        <taxon>Bacillales</taxon>
        <taxon>Paenibacillaceae</taxon>
        <taxon>Cohnella</taxon>
    </lineage>
</organism>
<dbReference type="GO" id="GO:0022857">
    <property type="term" value="F:transmembrane transporter activity"/>
    <property type="evidence" value="ECO:0007669"/>
    <property type="project" value="InterPro"/>
</dbReference>
<dbReference type="OrthoDB" id="9772882at2"/>
<dbReference type="InterPro" id="IPR020846">
    <property type="entry name" value="MFS_dom"/>
</dbReference>
<gene>
    <name evidence="8" type="ORF">E6C55_30295</name>
</gene>
<feature type="transmembrane region" description="Helical" evidence="6">
    <location>
        <begin position="403"/>
        <end position="425"/>
    </location>
</feature>
<dbReference type="PANTHER" id="PTHR23526">
    <property type="entry name" value="INTEGRAL MEMBRANE TRANSPORT PROTEIN-RELATED"/>
    <property type="match status" value="1"/>
</dbReference>
<reference evidence="8 9" key="1">
    <citation type="submission" date="2019-04" db="EMBL/GenBank/DDBJ databases">
        <title>Cohnella sp. nov. isolated from preserved vegetables.</title>
        <authorList>
            <person name="Lin S.-Y."/>
            <person name="Hung M.-H."/>
            <person name="Young C.-C."/>
        </authorList>
    </citation>
    <scope>NUCLEOTIDE SEQUENCE [LARGE SCALE GENOMIC DNA]</scope>
    <source>
        <strain evidence="8 9">CC-MHH1044</strain>
    </source>
</reference>
<keyword evidence="2" id="KW-0813">Transport</keyword>
<evidence type="ECO:0000256" key="1">
    <source>
        <dbReference type="ARBA" id="ARBA00004651"/>
    </source>
</evidence>
<comment type="subcellular location">
    <subcellularLocation>
        <location evidence="1">Cell membrane</location>
        <topology evidence="1">Multi-pass membrane protein</topology>
    </subcellularLocation>
</comment>
<keyword evidence="4 6" id="KW-1133">Transmembrane helix</keyword>
<dbReference type="RefSeq" id="WP_136373583.1">
    <property type="nucleotide sequence ID" value="NZ_SSOB01000061.1"/>
</dbReference>
<name>A0A4S4BFP5_9BACL</name>
<keyword evidence="5 6" id="KW-0472">Membrane</keyword>
<dbReference type="EMBL" id="SSOB01000061">
    <property type="protein sequence ID" value="THF73173.1"/>
    <property type="molecule type" value="Genomic_DNA"/>
</dbReference>
<feature type="transmembrane region" description="Helical" evidence="6">
    <location>
        <begin position="122"/>
        <end position="148"/>
    </location>
</feature>
<feature type="transmembrane region" description="Helical" evidence="6">
    <location>
        <begin position="271"/>
        <end position="292"/>
    </location>
</feature>
<evidence type="ECO:0000256" key="4">
    <source>
        <dbReference type="ARBA" id="ARBA00022989"/>
    </source>
</evidence>
<dbReference type="SUPFAM" id="SSF103473">
    <property type="entry name" value="MFS general substrate transporter"/>
    <property type="match status" value="1"/>
</dbReference>
<dbReference type="PROSITE" id="PS50850">
    <property type="entry name" value="MFS"/>
    <property type="match status" value="1"/>
</dbReference>
<feature type="transmembrane region" description="Helical" evidence="6">
    <location>
        <begin position="237"/>
        <end position="259"/>
    </location>
</feature>
<feature type="transmembrane region" description="Helical" evidence="6">
    <location>
        <begin position="328"/>
        <end position="353"/>
    </location>
</feature>
<dbReference type="InterPro" id="IPR052528">
    <property type="entry name" value="Sugar_transport-like"/>
</dbReference>
<dbReference type="InterPro" id="IPR036259">
    <property type="entry name" value="MFS_trans_sf"/>
</dbReference>
<feature type="transmembrane region" description="Helical" evidence="6">
    <location>
        <begin position="188"/>
        <end position="207"/>
    </location>
</feature>
<sequence>MIRRFNSSLNNGFFRTGRIADSETRRGMRTSIREGIPATIINNLLGGPLQTAYLLFLGFRSEQIGLITAIPSLTLVIQIFIALAMQRWSNRRLLLTLFATSHRILWVLTGLIPLLFPHEAWFGTYVVLYLFSYILAQSGGVIWTSLLADMVPPSVRGRYFGIRNTIHWAVASLTLFLGGQWMQRMEDGFGFAVLFSLCALCMVWNSWELTRHPNPAFIRSGDTNKGKQLSGPLKDRAFRSATLFVTVFLLAQNVVVPLFSFSMLNVLELSYSQVTLITMLQNIVMMISYPIWGSLNSRYPAQTLLLWVFPLISIACASWAGMELVPALLVLCVSHILLGLGLGGYNLLIFNFLIGDTPKSERPMYVAVFSALTGLAGFLGPNLGGWLFQQAAGAGAPDWLRQYGIVLSVGIALLALSTLVAPRLFRRGG</sequence>
<evidence type="ECO:0000256" key="6">
    <source>
        <dbReference type="SAM" id="Phobius"/>
    </source>
</evidence>
<evidence type="ECO:0000256" key="2">
    <source>
        <dbReference type="ARBA" id="ARBA00022448"/>
    </source>
</evidence>
<dbReference type="Pfam" id="PF07690">
    <property type="entry name" value="MFS_1"/>
    <property type="match status" value="1"/>
</dbReference>
<dbReference type="Proteomes" id="UP000310636">
    <property type="component" value="Unassembled WGS sequence"/>
</dbReference>
<feature type="domain" description="Major facilitator superfamily (MFS) profile" evidence="7">
    <location>
        <begin position="237"/>
        <end position="429"/>
    </location>
</feature>
<feature type="transmembrane region" description="Helical" evidence="6">
    <location>
        <begin position="365"/>
        <end position="383"/>
    </location>
</feature>
<evidence type="ECO:0000256" key="5">
    <source>
        <dbReference type="ARBA" id="ARBA00023136"/>
    </source>
</evidence>
<feature type="transmembrane region" description="Helical" evidence="6">
    <location>
        <begin position="64"/>
        <end position="84"/>
    </location>
</feature>
<dbReference type="AlphaFoldDB" id="A0A4S4BFP5"/>